<sequence length="1012" mass="112422">MTTQVINPPGLSITTPSSQNDHFWKIIEKQRSIIQDLQFNLAKVTEERDVLLKQVNQSSSSSSSSSPVTASNYSSRQLLPMETSLTADLTGRAPSPMSTSRNSDTTTTMLSPTEQTNSSSSTTTLNNTTRRAATSPFDLMFSSSDSKPLSSNTEITLSPTQANDLKNYYIDEFLANDDETAPINSASPQPLRANSNSSVDHIARTPLPAPPTTQSTQRQTAYPQRQQSAPTSYLADSVSAHTYSTVNHFSPTQQHYPVDSTPQHSASLDMVRYEDSYYDPSLENEEFSPGLSPSKSPEMALPATPSSPVPMLANIMVTILSSNMTTNEKGKDIFSFTISVRKMDSSLPQGMEQLWCAEKLFSDFVNLDYLVKSKHQDLAPRLYRLPDKSLFLSKAPSKVDERKQAMEKYIQQVLTLPLNDMSDVCEFLSTNVIEQRTEPPKRKFGYLTKRGKNFGGWKMRFFVLDGPTVNYYENKGGPYMGSISLARAQIGRQVAQPTSGDSFRHALMILEPKKSAPQGVQRHVLCADSDLERDQWVDAMSQFINYDDFGQPPPPPTTTDYRQQLNKFLQRSTGSSTGTDSTQQQDPSIDDDKKNKSRNFWGKKMFNSSNTNNNNNNDLSSLTQALQGGLTPEQATALMNSAELSGYMDGSNVNGAKQAECGPNQVFGIPLDEAVKVCRISHDYELPALVYRCIEYLEAKDAAQEEGIYRLSGSAAKIKKLKEKFNQEGDVQLLDMEEYNHEVHAIAGLLKMWLRELPGSVVTMDLLNDFLHIADMEDRGERTTELGRLVSLLPLSNYTLLRTLSAHLIHIVQNAGINKMTLRNLGIVFSATLGIPAVIFNLFLTEFEYVFWTKQDHNQPILPPISPPPTDTDTLPSLQLQKSNEPTLPTTKNADISYDSSPVVTPNALSYTGSSPSSIPPPAAFPTASRNRSNRNSIQYTDYAPQSIVSLENRSEDFGAIIDEEDEDNTLGFDYDPYMEQQNLQSHSPQIIGGGSPTYEYTATVIEPQIRR</sequence>
<feature type="compositionally biased region" description="Polar residues" evidence="3">
    <location>
        <begin position="212"/>
        <end position="231"/>
    </location>
</feature>
<feature type="compositionally biased region" description="Polar residues" evidence="3">
    <location>
        <begin position="182"/>
        <end position="199"/>
    </location>
</feature>
<dbReference type="SUPFAM" id="SSF64268">
    <property type="entry name" value="PX domain"/>
    <property type="match status" value="1"/>
</dbReference>
<feature type="compositionally biased region" description="Polar residues" evidence="3">
    <location>
        <begin position="96"/>
        <end position="115"/>
    </location>
</feature>
<feature type="compositionally biased region" description="Polar residues" evidence="3">
    <location>
        <begin position="882"/>
        <end position="913"/>
    </location>
</feature>
<dbReference type="GO" id="GO:0005096">
    <property type="term" value="F:GTPase activator activity"/>
    <property type="evidence" value="ECO:0007669"/>
    <property type="project" value="UniProtKB-KW"/>
</dbReference>
<dbReference type="PROSITE" id="PS50195">
    <property type="entry name" value="PX"/>
    <property type="match status" value="1"/>
</dbReference>
<dbReference type="Gene3D" id="2.30.29.30">
    <property type="entry name" value="Pleckstrin-homology domain (PH domain)/Phosphotyrosine-binding domain (PTB)"/>
    <property type="match status" value="1"/>
</dbReference>
<proteinExistence type="predicted"/>
<feature type="compositionally biased region" description="Low complexity" evidence="3">
    <location>
        <begin position="871"/>
        <end position="881"/>
    </location>
</feature>
<keyword evidence="4" id="KW-0812">Transmembrane</keyword>
<feature type="domain" description="PH" evidence="5">
    <location>
        <begin position="440"/>
        <end position="545"/>
    </location>
</feature>
<evidence type="ECO:0000256" key="2">
    <source>
        <dbReference type="SAM" id="Coils"/>
    </source>
</evidence>
<feature type="region of interest" description="Disordered" evidence="3">
    <location>
        <begin position="861"/>
        <end position="941"/>
    </location>
</feature>
<protein>
    <recommendedName>
        <fullName evidence="10">Rho GTPase activation protein</fullName>
    </recommendedName>
</protein>
<dbReference type="GO" id="GO:0005737">
    <property type="term" value="C:cytoplasm"/>
    <property type="evidence" value="ECO:0007669"/>
    <property type="project" value="TreeGrafter"/>
</dbReference>
<dbReference type="Pfam" id="PF00169">
    <property type="entry name" value="PH"/>
    <property type="match status" value="1"/>
</dbReference>
<feature type="region of interest" description="Disordered" evidence="3">
    <location>
        <begin position="180"/>
        <end position="235"/>
    </location>
</feature>
<keyword evidence="1" id="KW-0343">GTPase activation</keyword>
<dbReference type="Gene3D" id="1.10.555.10">
    <property type="entry name" value="Rho GTPase activation protein"/>
    <property type="match status" value="1"/>
</dbReference>
<feature type="domain" description="PX" evidence="6">
    <location>
        <begin position="314"/>
        <end position="435"/>
    </location>
</feature>
<dbReference type="SMART" id="SM00233">
    <property type="entry name" value="PH"/>
    <property type="match status" value="1"/>
</dbReference>
<dbReference type="Pfam" id="PF00787">
    <property type="entry name" value="PX"/>
    <property type="match status" value="1"/>
</dbReference>
<evidence type="ECO:0008006" key="10">
    <source>
        <dbReference type="Google" id="ProtNLM"/>
    </source>
</evidence>
<dbReference type="InterPro" id="IPR001849">
    <property type="entry name" value="PH_domain"/>
</dbReference>
<feature type="compositionally biased region" description="Pro residues" evidence="3">
    <location>
        <begin position="861"/>
        <end position="870"/>
    </location>
</feature>
<organism evidence="8 9">
    <name type="scientific">Absidia repens</name>
    <dbReference type="NCBI Taxonomy" id="90262"/>
    <lineage>
        <taxon>Eukaryota</taxon>
        <taxon>Fungi</taxon>
        <taxon>Fungi incertae sedis</taxon>
        <taxon>Mucoromycota</taxon>
        <taxon>Mucoromycotina</taxon>
        <taxon>Mucoromycetes</taxon>
        <taxon>Mucorales</taxon>
        <taxon>Cunninghamellaceae</taxon>
        <taxon>Absidia</taxon>
    </lineage>
</organism>
<dbReference type="SMART" id="SM00324">
    <property type="entry name" value="RhoGAP"/>
    <property type="match status" value="1"/>
</dbReference>
<dbReference type="EMBL" id="MCGE01000037">
    <property type="protein sequence ID" value="ORZ06908.1"/>
    <property type="molecule type" value="Genomic_DNA"/>
</dbReference>
<keyword evidence="9" id="KW-1185">Reference proteome</keyword>
<evidence type="ECO:0000313" key="9">
    <source>
        <dbReference type="Proteomes" id="UP000193560"/>
    </source>
</evidence>
<dbReference type="Gene3D" id="3.30.1520.10">
    <property type="entry name" value="Phox-like domain"/>
    <property type="match status" value="1"/>
</dbReference>
<evidence type="ECO:0000259" key="7">
    <source>
        <dbReference type="PROSITE" id="PS50238"/>
    </source>
</evidence>
<feature type="compositionally biased region" description="Polar residues" evidence="3">
    <location>
        <begin position="141"/>
        <end position="158"/>
    </location>
</feature>
<feature type="region of interest" description="Disordered" evidence="3">
    <location>
        <begin position="280"/>
        <end position="305"/>
    </location>
</feature>
<dbReference type="SUPFAM" id="SSF50729">
    <property type="entry name" value="PH domain-like"/>
    <property type="match status" value="1"/>
</dbReference>
<dbReference type="Proteomes" id="UP000193560">
    <property type="component" value="Unassembled WGS sequence"/>
</dbReference>
<dbReference type="AlphaFoldDB" id="A0A1X2I0Y6"/>
<feature type="region of interest" description="Disordered" evidence="3">
    <location>
        <begin position="571"/>
        <end position="622"/>
    </location>
</feature>
<dbReference type="STRING" id="90262.A0A1X2I0Y6"/>
<reference evidence="8 9" key="1">
    <citation type="submission" date="2016-07" db="EMBL/GenBank/DDBJ databases">
        <title>Pervasive Adenine N6-methylation of Active Genes in Fungi.</title>
        <authorList>
            <consortium name="DOE Joint Genome Institute"/>
            <person name="Mondo S.J."/>
            <person name="Dannebaum R.O."/>
            <person name="Kuo R.C."/>
            <person name="Labutti K."/>
            <person name="Haridas S."/>
            <person name="Kuo A."/>
            <person name="Salamov A."/>
            <person name="Ahrendt S.R."/>
            <person name="Lipzen A."/>
            <person name="Sullivan W."/>
            <person name="Andreopoulos W.B."/>
            <person name="Clum A."/>
            <person name="Lindquist E."/>
            <person name="Daum C."/>
            <person name="Ramamoorthy G.K."/>
            <person name="Gryganskyi A."/>
            <person name="Culley D."/>
            <person name="Magnuson J.K."/>
            <person name="James T.Y."/>
            <person name="O'Malley M.A."/>
            <person name="Stajich J.E."/>
            <person name="Spatafora J.W."/>
            <person name="Visel A."/>
            <person name="Grigoriev I.V."/>
        </authorList>
    </citation>
    <scope>NUCLEOTIDE SEQUENCE [LARGE SCALE GENOMIC DNA]</scope>
    <source>
        <strain evidence="8 9">NRRL 1336</strain>
    </source>
</reference>
<dbReference type="InterPro" id="IPR050729">
    <property type="entry name" value="Rho-GAP"/>
</dbReference>
<evidence type="ECO:0000256" key="4">
    <source>
        <dbReference type="SAM" id="Phobius"/>
    </source>
</evidence>
<feature type="coiled-coil region" evidence="2">
    <location>
        <begin position="27"/>
        <end position="54"/>
    </location>
</feature>
<keyword evidence="2" id="KW-0175">Coiled coil</keyword>
<evidence type="ECO:0000313" key="8">
    <source>
        <dbReference type="EMBL" id="ORZ06908.1"/>
    </source>
</evidence>
<feature type="compositionally biased region" description="Low complexity" evidence="3">
    <location>
        <begin position="58"/>
        <end position="75"/>
    </location>
</feature>
<dbReference type="PANTHER" id="PTHR23176">
    <property type="entry name" value="RHO/RAC/CDC GTPASE-ACTIVATING PROTEIN"/>
    <property type="match status" value="1"/>
</dbReference>
<name>A0A1X2I0Y6_9FUNG</name>
<dbReference type="OrthoDB" id="185175at2759"/>
<evidence type="ECO:0000259" key="6">
    <source>
        <dbReference type="PROSITE" id="PS50195"/>
    </source>
</evidence>
<feature type="compositionally biased region" description="Low complexity" evidence="3">
    <location>
        <begin position="116"/>
        <end position="135"/>
    </location>
</feature>
<dbReference type="InterPro" id="IPR008936">
    <property type="entry name" value="Rho_GTPase_activation_prot"/>
</dbReference>
<dbReference type="PROSITE" id="PS50003">
    <property type="entry name" value="PH_DOMAIN"/>
    <property type="match status" value="1"/>
</dbReference>
<feature type="compositionally biased region" description="Low complexity" evidence="3">
    <location>
        <begin position="571"/>
        <end position="586"/>
    </location>
</feature>
<evidence type="ECO:0000256" key="3">
    <source>
        <dbReference type="SAM" id="MobiDB-lite"/>
    </source>
</evidence>
<dbReference type="SUPFAM" id="SSF48350">
    <property type="entry name" value="GTPase activation domain, GAP"/>
    <property type="match status" value="1"/>
</dbReference>
<comment type="caution">
    <text evidence="8">The sequence shown here is derived from an EMBL/GenBank/DDBJ whole genome shotgun (WGS) entry which is preliminary data.</text>
</comment>
<accession>A0A1X2I0Y6</accession>
<feature type="compositionally biased region" description="Low complexity" evidence="3">
    <location>
        <begin position="607"/>
        <end position="622"/>
    </location>
</feature>
<dbReference type="InterPro" id="IPR001683">
    <property type="entry name" value="PX_dom"/>
</dbReference>
<dbReference type="InterPro" id="IPR011993">
    <property type="entry name" value="PH-like_dom_sf"/>
</dbReference>
<dbReference type="GO" id="GO:0035091">
    <property type="term" value="F:phosphatidylinositol binding"/>
    <property type="evidence" value="ECO:0007669"/>
    <property type="project" value="InterPro"/>
</dbReference>
<dbReference type="Pfam" id="PF00620">
    <property type="entry name" value="RhoGAP"/>
    <property type="match status" value="1"/>
</dbReference>
<evidence type="ECO:0000259" key="5">
    <source>
        <dbReference type="PROSITE" id="PS50003"/>
    </source>
</evidence>
<dbReference type="GO" id="GO:0007165">
    <property type="term" value="P:signal transduction"/>
    <property type="evidence" value="ECO:0007669"/>
    <property type="project" value="InterPro"/>
</dbReference>
<dbReference type="InterPro" id="IPR000198">
    <property type="entry name" value="RhoGAP_dom"/>
</dbReference>
<keyword evidence="4" id="KW-0472">Membrane</keyword>
<dbReference type="PROSITE" id="PS50238">
    <property type="entry name" value="RHOGAP"/>
    <property type="match status" value="1"/>
</dbReference>
<dbReference type="PANTHER" id="PTHR23176:SF129">
    <property type="entry name" value="RHO GTPASE ACTIVATING PROTEIN AT 16F, ISOFORM E-RELATED"/>
    <property type="match status" value="1"/>
</dbReference>
<dbReference type="InterPro" id="IPR036871">
    <property type="entry name" value="PX_dom_sf"/>
</dbReference>
<evidence type="ECO:0000256" key="1">
    <source>
        <dbReference type="ARBA" id="ARBA00022468"/>
    </source>
</evidence>
<feature type="transmembrane region" description="Helical" evidence="4">
    <location>
        <begin position="825"/>
        <end position="844"/>
    </location>
</feature>
<feature type="compositionally biased region" description="Polar residues" evidence="3">
    <location>
        <begin position="930"/>
        <end position="940"/>
    </location>
</feature>
<feature type="region of interest" description="Disordered" evidence="3">
    <location>
        <begin position="55"/>
        <end position="158"/>
    </location>
</feature>
<keyword evidence="4" id="KW-1133">Transmembrane helix</keyword>
<feature type="domain" description="Rho-GAP" evidence="7">
    <location>
        <begin position="669"/>
        <end position="862"/>
    </location>
</feature>
<gene>
    <name evidence="8" type="ORF">BCR42DRAFT_383630</name>
</gene>